<feature type="non-terminal residue" evidence="2">
    <location>
        <position position="231"/>
    </location>
</feature>
<feature type="signal peptide" evidence="1">
    <location>
        <begin position="1"/>
        <end position="36"/>
    </location>
</feature>
<dbReference type="KEGG" id="acan:ACA1_315380"/>
<evidence type="ECO:0000256" key="1">
    <source>
        <dbReference type="SAM" id="SignalP"/>
    </source>
</evidence>
<dbReference type="SUPFAM" id="SSF81296">
    <property type="entry name" value="E set domains"/>
    <property type="match status" value="1"/>
</dbReference>
<organism evidence="2 3">
    <name type="scientific">Acanthamoeba castellanii (strain ATCC 30010 / Neff)</name>
    <dbReference type="NCBI Taxonomy" id="1257118"/>
    <lineage>
        <taxon>Eukaryota</taxon>
        <taxon>Amoebozoa</taxon>
        <taxon>Discosea</taxon>
        <taxon>Longamoebia</taxon>
        <taxon>Centramoebida</taxon>
        <taxon>Acanthamoebidae</taxon>
        <taxon>Acanthamoeba</taxon>
    </lineage>
</organism>
<dbReference type="Gene3D" id="2.60.40.10">
    <property type="entry name" value="Immunoglobulins"/>
    <property type="match status" value="2"/>
</dbReference>
<dbReference type="VEuPathDB" id="AmoebaDB:ACA1_315380"/>
<reference evidence="2 3" key="1">
    <citation type="journal article" date="2013" name="Genome Biol.">
        <title>Genome of Acanthamoeba castellanii highlights extensive lateral gene transfer and early evolution of tyrosine kinase signaling.</title>
        <authorList>
            <person name="Clarke M."/>
            <person name="Lohan A.J."/>
            <person name="Liu B."/>
            <person name="Lagkouvardos I."/>
            <person name="Roy S."/>
            <person name="Zafar N."/>
            <person name="Bertelli C."/>
            <person name="Schilde C."/>
            <person name="Kianianmomeni A."/>
            <person name="Burglin T.R."/>
            <person name="Frech C."/>
            <person name="Turcotte B."/>
            <person name="Kopec K.O."/>
            <person name="Synnott J.M."/>
            <person name="Choo C."/>
            <person name="Paponov I."/>
            <person name="Finkler A."/>
            <person name="Soon Heng Tan C."/>
            <person name="Hutchins A.P."/>
            <person name="Weinmeier T."/>
            <person name="Rattei T."/>
            <person name="Chu J.S."/>
            <person name="Gimenez G."/>
            <person name="Irimia M."/>
            <person name="Rigden D.J."/>
            <person name="Fitzpatrick D.A."/>
            <person name="Lorenzo-Morales J."/>
            <person name="Bateman A."/>
            <person name="Chiu C.H."/>
            <person name="Tang P."/>
            <person name="Hegemann P."/>
            <person name="Fromm H."/>
            <person name="Raoult D."/>
            <person name="Greub G."/>
            <person name="Miranda-Saavedra D."/>
            <person name="Chen N."/>
            <person name="Nash P."/>
            <person name="Ginger M.L."/>
            <person name="Horn M."/>
            <person name="Schaap P."/>
            <person name="Caler L."/>
            <person name="Loftus B."/>
        </authorList>
    </citation>
    <scope>NUCLEOTIDE SEQUENCE [LARGE SCALE GENOMIC DNA]</scope>
    <source>
        <strain evidence="2 3">Neff</strain>
    </source>
</reference>
<dbReference type="AlphaFoldDB" id="L8HG74"/>
<evidence type="ECO:0000313" key="3">
    <source>
        <dbReference type="Proteomes" id="UP000011083"/>
    </source>
</evidence>
<sequence>MIISTTHGRHQRLMASGALLLLVAIIFACTAGMVEAQRGPLRGTITRLVPASAPLMCQDSIRALGTDLQANASYEIDWQTSVLFCKWVNSTELACPQAPLTSPGAVSIVIKIGPNIISPANLTFLFYQPPQLQSLDPPSGRVAGGYDVRIWGYDFFPNPEDGILCKFGNQVVPALFSNQTLPVQNITSPSPTTSPGKFVAHAAAAASPTPQPSSSFMNSVVCLGIPRAKSE</sequence>
<protein>
    <submittedName>
        <fullName evidence="2">Uncharacterized protein</fullName>
    </submittedName>
</protein>
<dbReference type="EMBL" id="KB007856">
    <property type="protein sequence ID" value="ELR23728.1"/>
    <property type="molecule type" value="Genomic_DNA"/>
</dbReference>
<accession>L8HG74</accession>
<dbReference type="GeneID" id="14924716"/>
<keyword evidence="1" id="KW-0732">Signal</keyword>
<dbReference type="Proteomes" id="UP000011083">
    <property type="component" value="Unassembled WGS sequence"/>
</dbReference>
<gene>
    <name evidence="2" type="ORF">ACA1_315380</name>
</gene>
<name>L8HG74_ACACF</name>
<dbReference type="InterPro" id="IPR014756">
    <property type="entry name" value="Ig_E-set"/>
</dbReference>
<evidence type="ECO:0000313" key="2">
    <source>
        <dbReference type="EMBL" id="ELR23728.1"/>
    </source>
</evidence>
<feature type="chain" id="PRO_5003991205" evidence="1">
    <location>
        <begin position="37"/>
        <end position="231"/>
    </location>
</feature>
<keyword evidence="3" id="KW-1185">Reference proteome</keyword>
<dbReference type="RefSeq" id="XP_004353256.1">
    <property type="nucleotide sequence ID" value="XM_004353204.1"/>
</dbReference>
<dbReference type="InterPro" id="IPR013783">
    <property type="entry name" value="Ig-like_fold"/>
</dbReference>
<proteinExistence type="predicted"/>